<evidence type="ECO:0000259" key="15">
    <source>
        <dbReference type="Pfam" id="PF02776"/>
    </source>
</evidence>
<keyword evidence="17" id="KW-1185">Reference proteome</keyword>
<reference evidence="16 17" key="1">
    <citation type="journal article" date="2013" name="Genome Announc.">
        <title>Genome Sequence of Sporolactobacillus laevolacticus DSM442, an Efficient Polymer-Grade D-Lactate Producer from Agricultural Waste Cottonseed as a Nitrogen Source.</title>
        <authorList>
            <person name="Wang H."/>
            <person name="Wang L."/>
            <person name="Ju J."/>
            <person name="Yu B."/>
            <person name="Ma Y."/>
        </authorList>
    </citation>
    <scope>NUCLEOTIDE SEQUENCE [LARGE SCALE GENOMIC DNA]</scope>
    <source>
        <strain evidence="16 17">DSM 442</strain>
    </source>
</reference>
<evidence type="ECO:0000256" key="9">
    <source>
        <dbReference type="ARBA" id="ARBA00023052"/>
    </source>
</evidence>
<dbReference type="Gene3D" id="3.40.50.970">
    <property type="match status" value="2"/>
</dbReference>
<evidence type="ECO:0000256" key="11">
    <source>
        <dbReference type="PIRSR" id="PIRSR036565-2"/>
    </source>
</evidence>
<dbReference type="EMBL" id="AWTC01000004">
    <property type="protein sequence ID" value="EST12551.1"/>
    <property type="molecule type" value="Genomic_DNA"/>
</dbReference>
<dbReference type="SUPFAM" id="SSF52518">
    <property type="entry name" value="Thiamin diphosphate-binding fold (THDP-binding)"/>
    <property type="match status" value="2"/>
</dbReference>
<evidence type="ECO:0000256" key="12">
    <source>
        <dbReference type="RuleBase" id="RU362132"/>
    </source>
</evidence>
<feature type="domain" description="Thiamine pyrophosphate enzyme TPP-binding" evidence="14">
    <location>
        <begin position="383"/>
        <end position="512"/>
    </location>
</feature>
<evidence type="ECO:0000313" key="16">
    <source>
        <dbReference type="EMBL" id="EST12551.1"/>
    </source>
</evidence>
<dbReference type="GO" id="GO:0000949">
    <property type="term" value="P:aromatic amino acid family catabolic process to alcohol via Ehrlich pathway"/>
    <property type="evidence" value="ECO:0007669"/>
    <property type="project" value="TreeGrafter"/>
</dbReference>
<dbReference type="PATRIC" id="fig|1395513.3.peg.1059"/>
<keyword evidence="7" id="KW-0210">Decarboxylase</keyword>
<evidence type="ECO:0000256" key="5">
    <source>
        <dbReference type="ARBA" id="ARBA00020054"/>
    </source>
</evidence>
<dbReference type="Proteomes" id="UP000018296">
    <property type="component" value="Unassembled WGS sequence"/>
</dbReference>
<dbReference type="PANTHER" id="PTHR43452">
    <property type="entry name" value="PYRUVATE DECARBOXYLASE"/>
    <property type="match status" value="1"/>
</dbReference>
<comment type="function">
    <text evidence="3">Decarboxylates branched-chain and aromatic alpha-keto acids to aldehydes.</text>
</comment>
<organism evidence="16 17">
    <name type="scientific">Sporolactobacillus laevolacticus DSM 442</name>
    <dbReference type="NCBI Taxonomy" id="1395513"/>
    <lineage>
        <taxon>Bacteria</taxon>
        <taxon>Bacillati</taxon>
        <taxon>Bacillota</taxon>
        <taxon>Bacilli</taxon>
        <taxon>Bacillales</taxon>
        <taxon>Sporolactobacillaceae</taxon>
        <taxon>Sporolactobacillus</taxon>
    </lineage>
</organism>
<dbReference type="CDD" id="cd07038">
    <property type="entry name" value="TPP_PYR_PDC_IPDC_like"/>
    <property type="match status" value="1"/>
</dbReference>
<evidence type="ECO:0000256" key="8">
    <source>
        <dbReference type="ARBA" id="ARBA00022842"/>
    </source>
</evidence>
<evidence type="ECO:0000256" key="7">
    <source>
        <dbReference type="ARBA" id="ARBA00022793"/>
    </source>
</evidence>
<dbReference type="GO" id="GO:0004737">
    <property type="term" value="F:pyruvate decarboxylase activity"/>
    <property type="evidence" value="ECO:0007669"/>
    <property type="project" value="TreeGrafter"/>
</dbReference>
<dbReference type="CDD" id="cd02005">
    <property type="entry name" value="TPP_PDC_IPDC"/>
    <property type="match status" value="1"/>
</dbReference>
<comment type="cofactor">
    <cofactor evidence="11">
        <name>Mg(2+)</name>
        <dbReference type="ChEBI" id="CHEBI:18420"/>
    </cofactor>
    <text evidence="11">Binds 1 Mg(2+) per subunit.</text>
</comment>
<evidence type="ECO:0000256" key="1">
    <source>
        <dbReference type="ARBA" id="ARBA00001920"/>
    </source>
</evidence>
<dbReference type="OrthoDB" id="4494979at2"/>
<evidence type="ECO:0000259" key="13">
    <source>
        <dbReference type="Pfam" id="PF00205"/>
    </source>
</evidence>
<proteinExistence type="inferred from homology"/>
<feature type="domain" description="Thiamine pyrophosphate enzyme central" evidence="13">
    <location>
        <begin position="195"/>
        <end position="317"/>
    </location>
</feature>
<dbReference type="InterPro" id="IPR047214">
    <property type="entry name" value="TPP_PDC_IPDC"/>
</dbReference>
<evidence type="ECO:0000256" key="10">
    <source>
        <dbReference type="ARBA" id="ARBA00023239"/>
    </source>
</evidence>
<dbReference type="STRING" id="1395513.P343_05195"/>
<evidence type="ECO:0000256" key="4">
    <source>
        <dbReference type="ARBA" id="ARBA00007812"/>
    </source>
</evidence>
<keyword evidence="6 11" id="KW-0479">Metal-binding</keyword>
<dbReference type="FunFam" id="3.40.50.970:FF:000024">
    <property type="entry name" value="Pyruvate decarboxylase isozyme"/>
    <property type="match status" value="1"/>
</dbReference>
<dbReference type="GO" id="GO:0000287">
    <property type="term" value="F:magnesium ion binding"/>
    <property type="evidence" value="ECO:0007669"/>
    <property type="project" value="InterPro"/>
</dbReference>
<evidence type="ECO:0000256" key="3">
    <source>
        <dbReference type="ARBA" id="ARBA00002938"/>
    </source>
</evidence>
<dbReference type="RefSeq" id="WP_023509339.1">
    <property type="nucleotide sequence ID" value="NZ_AWTC01000004.1"/>
</dbReference>
<dbReference type="InterPro" id="IPR029061">
    <property type="entry name" value="THDP-binding"/>
</dbReference>
<dbReference type="InterPro" id="IPR011766">
    <property type="entry name" value="TPP_enzyme_TPP-bd"/>
</dbReference>
<dbReference type="Pfam" id="PF00205">
    <property type="entry name" value="TPP_enzyme_M"/>
    <property type="match status" value="1"/>
</dbReference>
<dbReference type="InterPro" id="IPR047213">
    <property type="entry name" value="TPP_PYR_PDC_IPDC-like"/>
</dbReference>
<dbReference type="InterPro" id="IPR012110">
    <property type="entry name" value="PDC/IPDC-like"/>
</dbReference>
<keyword evidence="10" id="KW-0456">Lyase</keyword>
<dbReference type="GO" id="GO:0005829">
    <property type="term" value="C:cytosol"/>
    <property type="evidence" value="ECO:0007669"/>
    <property type="project" value="TreeGrafter"/>
</dbReference>
<comment type="similarity">
    <text evidence="4 12">Belongs to the TPP enzyme family.</text>
</comment>
<dbReference type="Gene3D" id="3.40.50.1220">
    <property type="entry name" value="TPP-binding domain"/>
    <property type="match status" value="1"/>
</dbReference>
<dbReference type="Pfam" id="PF02775">
    <property type="entry name" value="TPP_enzyme_C"/>
    <property type="match status" value="1"/>
</dbReference>
<feature type="binding site" evidence="11">
    <location>
        <position position="455"/>
    </location>
    <ligand>
        <name>Mg(2+)</name>
        <dbReference type="ChEBI" id="CHEBI:18420"/>
    </ligand>
</feature>
<evidence type="ECO:0000313" key="17">
    <source>
        <dbReference type="Proteomes" id="UP000018296"/>
    </source>
</evidence>
<dbReference type="Pfam" id="PF02776">
    <property type="entry name" value="TPP_enzyme_N"/>
    <property type="match status" value="1"/>
</dbReference>
<evidence type="ECO:0000259" key="14">
    <source>
        <dbReference type="Pfam" id="PF02775"/>
    </source>
</evidence>
<feature type="domain" description="Thiamine pyrophosphate enzyme N-terminal TPP-binding" evidence="15">
    <location>
        <begin position="1"/>
        <end position="109"/>
    </location>
</feature>
<comment type="cofactor">
    <cofactor evidence="1">
        <name>a metal cation</name>
        <dbReference type="ChEBI" id="CHEBI:25213"/>
    </cofactor>
</comment>
<accession>V6J067</accession>
<comment type="cofactor">
    <cofactor evidence="2">
        <name>thiamine diphosphate</name>
        <dbReference type="ChEBI" id="CHEBI:58937"/>
    </cofactor>
</comment>
<evidence type="ECO:0000256" key="6">
    <source>
        <dbReference type="ARBA" id="ARBA00022723"/>
    </source>
</evidence>
<dbReference type="GO" id="GO:0030976">
    <property type="term" value="F:thiamine pyrophosphate binding"/>
    <property type="evidence" value="ECO:0007669"/>
    <property type="project" value="InterPro"/>
</dbReference>
<name>V6J067_9BACL</name>
<comment type="caution">
    <text evidence="16">The sequence shown here is derived from an EMBL/GenBank/DDBJ whole genome shotgun (WGS) entry which is preliminary data.</text>
</comment>
<keyword evidence="8 11" id="KW-0460">Magnesium</keyword>
<dbReference type="PANTHER" id="PTHR43452:SF30">
    <property type="entry name" value="PYRUVATE DECARBOXYLASE ISOZYME 1-RELATED"/>
    <property type="match status" value="1"/>
</dbReference>
<dbReference type="InterPro" id="IPR029035">
    <property type="entry name" value="DHS-like_NAD/FAD-binding_dom"/>
</dbReference>
<evidence type="ECO:0000256" key="2">
    <source>
        <dbReference type="ARBA" id="ARBA00001964"/>
    </source>
</evidence>
<dbReference type="InterPro" id="IPR012001">
    <property type="entry name" value="Thiamin_PyroP_enz_TPP-bd_dom"/>
</dbReference>
<dbReference type="eggNOG" id="COG3961">
    <property type="taxonomic scope" value="Bacteria"/>
</dbReference>
<dbReference type="InterPro" id="IPR012000">
    <property type="entry name" value="Thiamin_PyroP_enz_cen_dom"/>
</dbReference>
<sequence>MQVGEFLFECLKNEGITDIFGVPGDYNFSLLDQIEKDGEVRFVHCRNELNAGYAADGYARVKGIGALITTFGVGELSACNAIAGAYSESVPIIHIVGGPKSMMQMQHKPMHHTLLDGNFDTFKNMYEQITAYAASITLENAGIEIPNAIQKARETKKPVYLTIPMDVVTTNMTSRAGNPQRKKTDKASLKEAVQMITTRLQAAERPVILPDVYAMHYGLGEKVEALAQKMNVPVVTMMMGKGGYDESLPNYAGFYCGKLSSNKSARELVENSDCVLAFGAVWDDYNTGLFTDKIDPLAIINVMPNYVQIGKTIYPNIIIDDMIEAFPTENHSWTLPNPVAFPFDQMNPSDGNLSADSYYPQFQNMLKERDIVVTESGTFAWGLAEVRLKKGTTYITQGGWGAIGYALPAAFGACIAAPNRRVLLFTGEGSMQMNVQELSSMLENGCKPIIFILNNKGYTIEKYINTVKNTVYNNFPDWAYHKLPEVFQHEAFTVQVSTDSELRQAISEAEQKCVKQLCIIEMMVAPMDAPEIIHRMHETVLEMENKSKGLLSVFK</sequence>
<gene>
    <name evidence="16" type="ORF">P343_05195</name>
</gene>
<protein>
    <recommendedName>
        <fullName evidence="5">Alpha-keto-acid decarboxylase</fullName>
    </recommendedName>
</protein>
<dbReference type="AlphaFoldDB" id="V6J067"/>
<dbReference type="PIRSF" id="PIRSF036565">
    <property type="entry name" value="Pyruvt_ip_decrb"/>
    <property type="match status" value="1"/>
</dbReference>
<keyword evidence="9 12" id="KW-0786">Thiamine pyrophosphate</keyword>
<dbReference type="FunFam" id="3.40.50.970:FF:000019">
    <property type="entry name" value="Pyruvate decarboxylase isozyme"/>
    <property type="match status" value="1"/>
</dbReference>
<feature type="binding site" evidence="11">
    <location>
        <position position="457"/>
    </location>
    <ligand>
        <name>Mg(2+)</name>
        <dbReference type="ChEBI" id="CHEBI:18420"/>
    </ligand>
</feature>
<dbReference type="SUPFAM" id="SSF52467">
    <property type="entry name" value="DHS-like NAD/FAD-binding domain"/>
    <property type="match status" value="1"/>
</dbReference>